<comment type="caution">
    <text evidence="1">The sequence shown here is derived from an EMBL/GenBank/DDBJ whole genome shotgun (WGS) entry which is preliminary data.</text>
</comment>
<dbReference type="Proteomes" id="UP000265703">
    <property type="component" value="Unassembled WGS sequence"/>
</dbReference>
<reference evidence="1 2" key="1">
    <citation type="submission" date="2018-06" db="EMBL/GenBank/DDBJ databases">
        <title>Comparative genomics reveals the genomic features of Rhizophagus irregularis, R. cerebriforme, R. diaphanum and Gigaspora rosea, and their symbiotic lifestyle signature.</title>
        <authorList>
            <person name="Morin E."/>
            <person name="San Clemente H."/>
            <person name="Chen E.C.H."/>
            <person name="De La Providencia I."/>
            <person name="Hainaut M."/>
            <person name="Kuo A."/>
            <person name="Kohler A."/>
            <person name="Murat C."/>
            <person name="Tang N."/>
            <person name="Roy S."/>
            <person name="Loubradou J."/>
            <person name="Henrissat B."/>
            <person name="Grigoriev I.V."/>
            <person name="Corradi N."/>
            <person name="Roux C."/>
            <person name="Martin F.M."/>
        </authorList>
    </citation>
    <scope>NUCLEOTIDE SEQUENCE [LARGE SCALE GENOMIC DNA]</scope>
    <source>
        <strain evidence="1 2">DAOM 227022</strain>
    </source>
</reference>
<evidence type="ECO:0000313" key="1">
    <source>
        <dbReference type="EMBL" id="RIA80913.1"/>
    </source>
</evidence>
<dbReference type="EMBL" id="QKYT01000875">
    <property type="protein sequence ID" value="RIA80913.1"/>
    <property type="molecule type" value="Genomic_DNA"/>
</dbReference>
<dbReference type="AlphaFoldDB" id="A0A397S3C4"/>
<keyword evidence="2" id="KW-1185">Reference proteome</keyword>
<organism evidence="1 2">
    <name type="scientific">Glomus cerebriforme</name>
    <dbReference type="NCBI Taxonomy" id="658196"/>
    <lineage>
        <taxon>Eukaryota</taxon>
        <taxon>Fungi</taxon>
        <taxon>Fungi incertae sedis</taxon>
        <taxon>Mucoromycota</taxon>
        <taxon>Glomeromycotina</taxon>
        <taxon>Glomeromycetes</taxon>
        <taxon>Glomerales</taxon>
        <taxon>Glomeraceae</taxon>
        <taxon>Glomus</taxon>
    </lineage>
</organism>
<gene>
    <name evidence="1" type="ORF">C1645_744894</name>
</gene>
<proteinExistence type="predicted"/>
<accession>A0A397S3C4</accession>
<protein>
    <submittedName>
        <fullName evidence="1">Uncharacterized protein</fullName>
    </submittedName>
</protein>
<sequence>MEYSEEESYVKHTIDLEEYLNNIVEKSTSYSDYLTRLIEKEYDEVFERVYDILPNFCQSYLGVDEIKKKEHFPETLKQIFGKIRKIILDYKIPKLSEILKVMNDRVEIIIDELNKISKDFSEVRGKFGKDQGVTEENKGFKNASEKSKKVCSRMVIDLLKVIHNAMLVADIEKD</sequence>
<name>A0A397S3C4_9GLOM</name>
<evidence type="ECO:0000313" key="2">
    <source>
        <dbReference type="Proteomes" id="UP000265703"/>
    </source>
</evidence>